<proteinExistence type="predicted"/>
<organism evidence="1 2">
    <name type="scientific">Candidatus Thermochlorobacter aerophilus</name>
    <dbReference type="NCBI Taxonomy" id="1868324"/>
    <lineage>
        <taxon>Bacteria</taxon>
        <taxon>Pseudomonadati</taxon>
        <taxon>Chlorobiota</taxon>
        <taxon>Chlorobiia</taxon>
        <taxon>Chlorobiales</taxon>
        <taxon>Candidatus Thermochlorobacteriaceae</taxon>
        <taxon>Candidatus Thermochlorobacter</taxon>
    </lineage>
</organism>
<dbReference type="Pfam" id="PF14375">
    <property type="entry name" value="Cys_rich_CWC"/>
    <property type="match status" value="1"/>
</dbReference>
<dbReference type="InterPro" id="IPR032720">
    <property type="entry name" value="Cys_rich_CWC"/>
</dbReference>
<protein>
    <recommendedName>
        <fullName evidence="3">Cysteine-rich CWC family protein</fullName>
    </recommendedName>
</protein>
<reference evidence="1 2" key="1">
    <citation type="journal article" date="2011" name="ISME J.">
        <title>Community ecology of hot spring cyanobacterial mats: predominant populations and their functional potential.</title>
        <authorList>
            <person name="Klatt C.G."/>
            <person name="Wood J.M."/>
            <person name="Rusch D.B."/>
            <person name="Bateson M.M."/>
            <person name="Hamamura N."/>
            <person name="Heidelberg J.F."/>
            <person name="Grossman A.R."/>
            <person name="Bhaya D."/>
            <person name="Cohan F.M."/>
            <person name="Kuhl M."/>
            <person name="Bryant D.A."/>
            <person name="Ward D.M."/>
        </authorList>
    </citation>
    <scope>NUCLEOTIDE SEQUENCE [LARGE SCALE GENOMIC DNA]</scope>
    <source>
        <strain evidence="1">OS</strain>
    </source>
</reference>
<comment type="caution">
    <text evidence="1">The sequence shown here is derived from an EMBL/GenBank/DDBJ whole genome shotgun (WGS) entry which is preliminary data.</text>
</comment>
<evidence type="ECO:0000313" key="1">
    <source>
        <dbReference type="EMBL" id="RFM22759.1"/>
    </source>
</evidence>
<dbReference type="AlphaFoldDB" id="A0A395LVJ8"/>
<dbReference type="EMBL" id="PHFL01000077">
    <property type="protein sequence ID" value="RFM22759.1"/>
    <property type="molecule type" value="Genomic_DNA"/>
</dbReference>
<name>A0A395LVJ8_9BACT</name>
<dbReference type="Proteomes" id="UP000266389">
    <property type="component" value="Unassembled WGS sequence"/>
</dbReference>
<accession>A0A395LVJ8</accession>
<gene>
    <name evidence="1" type="ORF">D0433_14510</name>
</gene>
<evidence type="ECO:0008006" key="3">
    <source>
        <dbReference type="Google" id="ProtNLM"/>
    </source>
</evidence>
<sequence length="72" mass="8281">MHKHEIKICPRCGVQFECKVGAVMLCQCSAIELNEAESAYIRSKFEDCLCIHCLWELKAAYRRELEAKNCDA</sequence>
<evidence type="ECO:0000313" key="2">
    <source>
        <dbReference type="Proteomes" id="UP000266389"/>
    </source>
</evidence>